<dbReference type="RefSeq" id="WP_148703824.1">
    <property type="nucleotide sequence ID" value="NZ_CP010868.1"/>
</dbReference>
<dbReference type="EMBL" id="CP010868">
    <property type="protein sequence ID" value="AJM93108.1"/>
    <property type="molecule type" value="Genomic_DNA"/>
</dbReference>
<gene>
    <name evidence="1" type="ORF">NPIRD3C_1898</name>
</gene>
<reference evidence="1 2" key="3">
    <citation type="journal article" date="2019" name="Int. J. Syst. Evol. Microbiol.">
        <title>Nitrosopumilus adriaticus sp. nov. and Nitrosopumilus piranensis sp. nov., two ammonia-oxidizing archaea from the Adriatic Sea and members of the class Nitrososphaeria.</title>
        <authorList>
            <person name="Bayer B."/>
            <person name="Vojvoda J."/>
            <person name="Reinthaler T."/>
            <person name="Reyes C."/>
            <person name="Pinto M."/>
            <person name="Herndl G.J."/>
        </authorList>
    </citation>
    <scope>NUCLEOTIDE SEQUENCE [LARGE SCALE GENOMIC DNA]</scope>
    <source>
        <strain evidence="1 2">D3C</strain>
    </source>
</reference>
<dbReference type="GeneID" id="41600978"/>
<reference evidence="1 2" key="2">
    <citation type="journal article" date="2016" name="ISME J.">
        <title>Physiological and genomic characterization of two novel marine thaumarchaeal strains indicates niche differentiation.</title>
        <authorList>
            <person name="Bayer B."/>
            <person name="Vojvoda J."/>
            <person name="Offre P."/>
            <person name="Alves R.J."/>
            <person name="Elisabeth N.H."/>
            <person name="Garcia J.A."/>
            <person name="Volland J.M."/>
            <person name="Srivastava A."/>
            <person name="Schleper C."/>
            <person name="Herndl G.J."/>
        </authorList>
    </citation>
    <scope>NUCLEOTIDE SEQUENCE [LARGE SCALE GENOMIC DNA]</scope>
    <source>
        <strain evidence="1 2">D3C</strain>
    </source>
</reference>
<keyword evidence="2" id="KW-1185">Reference proteome</keyword>
<protein>
    <submittedName>
        <fullName evidence="1">Uncharacterized protein</fullName>
    </submittedName>
</protein>
<dbReference type="PATRIC" id="fig|1582439.9.peg.1959"/>
<dbReference type="Proteomes" id="UP000032027">
    <property type="component" value="Chromosome"/>
</dbReference>
<name>A0A0C5BTP3_9ARCH</name>
<dbReference type="AlphaFoldDB" id="A0A0C5BTP3"/>
<dbReference type="OrthoDB" id="387555at2157"/>
<evidence type="ECO:0000313" key="1">
    <source>
        <dbReference type="EMBL" id="AJM93108.1"/>
    </source>
</evidence>
<reference evidence="2" key="1">
    <citation type="submission" date="2015-02" db="EMBL/GenBank/DDBJ databases">
        <title>Characterization of two novel Thaumarchaeota isolated from the Northern Adriatic Sea.</title>
        <authorList>
            <person name="Bayer B."/>
            <person name="Vojvoda J."/>
            <person name="Offre P."/>
            <person name="Srivastava A."/>
            <person name="Elisabeth N."/>
            <person name="Garcia J.A.L."/>
            <person name="Schleper C."/>
            <person name="Herndl G.J."/>
        </authorList>
    </citation>
    <scope>NUCLEOTIDE SEQUENCE [LARGE SCALE GENOMIC DNA]</scope>
    <source>
        <strain evidence="2">D3C</strain>
    </source>
</reference>
<organism evidence="1 2">
    <name type="scientific">Nitrosopumilus piranensis</name>
    <dbReference type="NCBI Taxonomy" id="1582439"/>
    <lineage>
        <taxon>Archaea</taxon>
        <taxon>Nitrososphaerota</taxon>
        <taxon>Nitrososphaeria</taxon>
        <taxon>Nitrosopumilales</taxon>
        <taxon>Nitrosopumilaceae</taxon>
        <taxon>Nitrosopumilus</taxon>
    </lineage>
</organism>
<dbReference type="KEGG" id="nid:NPIRD3C_1898"/>
<accession>A0A0C5BTP3</accession>
<evidence type="ECO:0000313" key="2">
    <source>
        <dbReference type="Proteomes" id="UP000032027"/>
    </source>
</evidence>
<proteinExistence type="predicted"/>
<dbReference type="HOGENOM" id="CLU_707140_0_0_2"/>
<sequence length="390" mass="42566">MNNKKTMKTMLFASLIAAMILPFSGMNFAQAEKAPDFTDYVSQYAEVDKKIRENVKSIGNDKKQLKDNSNLSSLDVETIEKRIKDKEEANVDLWKELDRIQQLSIESYILDEKTQAIYDNDLEKLTNNFLDEYGIYDISPSTKYRKMLVFVDPSIFEDSSFNGDRNALANELKKTTKINVEIIFEKLTLTHSTSCTDENSACHNPGKGGISVSHQSSTGVGNTLGFKALHPTFGSGFVITEHEVPNGTEQVVQPLSTGGVIGQAKVAPSGTCDCAFIQFTGGHYMNDEIWAPDFGTIYPVETRNIAATPAGTIVAIDGVGGVGFYGAVDYENDHSGKFAGTASPGDSGSAVFKPLVNGNADIYGIAKGTTGGYTFYEPYDHIKDQLGLTW</sequence>
<dbReference type="STRING" id="1582439.NPIRD3C_1898"/>